<organism evidence="7 8">
    <name type="scientific">Dichotomopilus funicola</name>
    <dbReference type="NCBI Taxonomy" id="1934379"/>
    <lineage>
        <taxon>Eukaryota</taxon>
        <taxon>Fungi</taxon>
        <taxon>Dikarya</taxon>
        <taxon>Ascomycota</taxon>
        <taxon>Pezizomycotina</taxon>
        <taxon>Sordariomycetes</taxon>
        <taxon>Sordariomycetidae</taxon>
        <taxon>Sordariales</taxon>
        <taxon>Chaetomiaceae</taxon>
        <taxon>Dichotomopilus</taxon>
    </lineage>
</organism>
<dbReference type="GO" id="GO:0003950">
    <property type="term" value="F:NAD+ poly-ADP-ribosyltransferase activity"/>
    <property type="evidence" value="ECO:0007669"/>
    <property type="project" value="InterPro"/>
</dbReference>
<dbReference type="SUPFAM" id="SSF54495">
    <property type="entry name" value="UBC-like"/>
    <property type="match status" value="1"/>
</dbReference>
<evidence type="ECO:0000256" key="1">
    <source>
        <dbReference type="ARBA" id="ARBA00022676"/>
    </source>
</evidence>
<accession>A0AAN6V171</accession>
<dbReference type="InterPro" id="IPR051838">
    <property type="entry name" value="ARTD_PARP"/>
</dbReference>
<dbReference type="InterPro" id="IPR012317">
    <property type="entry name" value="Poly(ADP-ribose)pol_cat_dom"/>
</dbReference>
<dbReference type="Gene3D" id="3.10.110.10">
    <property type="entry name" value="Ubiquitin Conjugating Enzyme"/>
    <property type="match status" value="1"/>
</dbReference>
<keyword evidence="4" id="KW-0520">NAD</keyword>
<dbReference type="SUPFAM" id="SSF56399">
    <property type="entry name" value="ADP-ribosylation"/>
    <property type="match status" value="1"/>
</dbReference>
<dbReference type="PROSITE" id="PS50127">
    <property type="entry name" value="UBC_2"/>
    <property type="match status" value="1"/>
</dbReference>
<sequence>MGKKKFLADISAASQKVASGAIAGVRSITKGESDDEIVIQYHHDGLPQDVHIRVSADDPGEYPDGNMFNASTVDPDAPKPVITGIKATEGFLFGKSVYEVVMDLAGRLNEEVGDVTVDDDFVEGNSDEDDDDVFSERDSKQRAPRPTKQLVNKSAASRGELLQRIRRDLRAVKEAGYKVGFLDGFGKDSTKGIVSISIRMDKLCLSDATVEAWDIQPTDYAVLLIRFPTSYTPLDQVLEQHAALTEVEFRIGKCKRYKPSPGQALRAFLGVKQRPDDVDTGLAPEDAADSGPEFEKLIVSASLDSFMCESFVNLLKTRHNSKVSWETANEIVLERFEGVLEADSRLNLGKDKNQSDDEAQDPACATASPYADAMRPGSDPAQGSLPLIAMQFAMQYFVKCTDYCLRCHRRTEEDFGALRPYVCSSPLCLFQYMTMGFGPSIEHEILTEPYVVDLLVSLCYAAAQPGKHMYRASASLTGQDIKLSLRTLPVGLHFKVPDLANHAVVPLTARLSQDQGMIVFEPGCEQNLKQLAASKSAWVAFRKAGTGWTSHAVVRQVNLDVRSVTVQVMAETSSHWSIGSWVRDQSTIYDQSLDVVDDNVQVLVYDVDFDSLEEGMKGMAIRHVLDTLPPILTLAQWLTDHPHHTLRSLENISPAALSLLRWIVSSNRSCILQVDRGLELASAKAERSAWSPPGSAAAFPEKKDQTTKPGQEVGGTLKMAGRGRNREHERVQGMEGWAQFRFAQGSPDKEQRFNRELQAVAARKGTQENPTIFAWHGSSLSNWHSIVRTGLDYQDTVNGRSFGNGVYFSSAYETSLGYCSGVGLPWPNSNLDITTCLGLNEIINAPEEFECSSPHYVVAQPDWHQCRYLFVQTTAGWLASNKSAMIGKTTLRSKSAAATAGQTQAPVTETGTEYYPQASGRGIFGPSRTPLQIPLSSIPLRTVGPTAALTATMPSKLPKRSVDDLESSDIEYEEDVSRLRPDQERDDELASPPSKKVSRASTSDPMDVEVAGQEYGYVAIDDHNGRKTANNKPTPSVIGNGPPTPSSIAPNRGLTDFEPGTLNLSTITRLPPPAFANEAAAMALSRELRTLQKLQLKTPLHELGWYIDFDEITNLFQWLVQLHSFDPTLPLAQDMRAAGVTSVVLEIRFGPDFPISPPFVRVVRPRFLPFMNGGGGHVTAGGAMCMELLTATGWSAVNTMESVLLQVRMAMCALEPRPARLLGRFADRNGTGGAVSAFASRIPTRDYGVGEAIEAFERAAATHGWTVPEGFRRVANGY</sequence>
<evidence type="ECO:0000256" key="5">
    <source>
        <dbReference type="SAM" id="MobiDB-lite"/>
    </source>
</evidence>
<dbReference type="RefSeq" id="XP_062636354.1">
    <property type="nucleotide sequence ID" value="XM_062777467.1"/>
</dbReference>
<dbReference type="GeneID" id="87814080"/>
<keyword evidence="1" id="KW-0328">Glycosyltransferase</keyword>
<dbReference type="InterPro" id="IPR000608">
    <property type="entry name" value="UBC"/>
</dbReference>
<proteinExistence type="predicted"/>
<dbReference type="CDD" id="cd23802">
    <property type="entry name" value="UBCc_UBE2Q"/>
    <property type="match status" value="1"/>
</dbReference>
<protein>
    <recommendedName>
        <fullName evidence="6">UBC core domain-containing protein</fullName>
    </recommendedName>
</protein>
<dbReference type="EMBL" id="MU853591">
    <property type="protein sequence ID" value="KAK4142983.1"/>
    <property type="molecule type" value="Genomic_DNA"/>
</dbReference>
<feature type="region of interest" description="Disordered" evidence="5">
    <location>
        <begin position="1023"/>
        <end position="1051"/>
    </location>
</feature>
<dbReference type="AlphaFoldDB" id="A0AAN6V171"/>
<keyword evidence="8" id="KW-1185">Reference proteome</keyword>
<feature type="domain" description="UBC core" evidence="6">
    <location>
        <begin position="1079"/>
        <end position="1251"/>
    </location>
</feature>
<evidence type="ECO:0000256" key="3">
    <source>
        <dbReference type="ARBA" id="ARBA00022695"/>
    </source>
</evidence>
<dbReference type="Proteomes" id="UP001302676">
    <property type="component" value="Unassembled WGS sequence"/>
</dbReference>
<evidence type="ECO:0000259" key="6">
    <source>
        <dbReference type="PROSITE" id="PS50127"/>
    </source>
</evidence>
<name>A0AAN6V171_9PEZI</name>
<comment type="caution">
    <text evidence="7">The sequence shown here is derived from an EMBL/GenBank/DDBJ whole genome shotgun (WGS) entry which is preliminary data.</text>
</comment>
<evidence type="ECO:0000256" key="4">
    <source>
        <dbReference type="ARBA" id="ARBA00023027"/>
    </source>
</evidence>
<feature type="region of interest" description="Disordered" evidence="5">
    <location>
        <begin position="689"/>
        <end position="724"/>
    </location>
</feature>
<dbReference type="InterPro" id="IPR016135">
    <property type="entry name" value="UBQ-conjugating_enzyme/RWD"/>
</dbReference>
<keyword evidence="2" id="KW-0808">Transferase</keyword>
<dbReference type="Pfam" id="PF00644">
    <property type="entry name" value="PARP"/>
    <property type="match status" value="1"/>
</dbReference>
<feature type="compositionally biased region" description="Acidic residues" evidence="5">
    <location>
        <begin position="964"/>
        <end position="974"/>
    </location>
</feature>
<feature type="compositionally biased region" description="Acidic residues" evidence="5">
    <location>
        <begin position="116"/>
        <end position="133"/>
    </location>
</feature>
<feature type="region of interest" description="Disordered" evidence="5">
    <location>
        <begin position="949"/>
        <end position="1008"/>
    </location>
</feature>
<reference evidence="7" key="2">
    <citation type="submission" date="2023-05" db="EMBL/GenBank/DDBJ databases">
        <authorList>
            <consortium name="Lawrence Berkeley National Laboratory"/>
            <person name="Steindorff A."/>
            <person name="Hensen N."/>
            <person name="Bonometti L."/>
            <person name="Westerberg I."/>
            <person name="Brannstrom I.O."/>
            <person name="Guillou S."/>
            <person name="Cros-Aarteil S."/>
            <person name="Calhoun S."/>
            <person name="Haridas S."/>
            <person name="Kuo A."/>
            <person name="Mondo S."/>
            <person name="Pangilinan J."/>
            <person name="Riley R."/>
            <person name="Labutti K."/>
            <person name="Andreopoulos B."/>
            <person name="Lipzen A."/>
            <person name="Chen C."/>
            <person name="Yanf M."/>
            <person name="Daum C."/>
            <person name="Ng V."/>
            <person name="Clum A."/>
            <person name="Ohm R."/>
            <person name="Martin F."/>
            <person name="Silar P."/>
            <person name="Natvig D."/>
            <person name="Lalanne C."/>
            <person name="Gautier V."/>
            <person name="Ament-Velasquez S.L."/>
            <person name="Kruys A."/>
            <person name="Hutchinson M.I."/>
            <person name="Powell A.J."/>
            <person name="Barry K."/>
            <person name="Miller A.N."/>
            <person name="Grigoriev I.V."/>
            <person name="Debuchy R."/>
            <person name="Gladieux P."/>
            <person name="Thoren M.H."/>
            <person name="Johannesson H."/>
        </authorList>
    </citation>
    <scope>NUCLEOTIDE SEQUENCE</scope>
    <source>
        <strain evidence="7">CBS 141.50</strain>
    </source>
</reference>
<reference evidence="7" key="1">
    <citation type="journal article" date="2023" name="Mol. Phylogenet. Evol.">
        <title>Genome-scale phylogeny and comparative genomics of the fungal order Sordariales.</title>
        <authorList>
            <person name="Hensen N."/>
            <person name="Bonometti L."/>
            <person name="Westerberg I."/>
            <person name="Brannstrom I.O."/>
            <person name="Guillou S."/>
            <person name="Cros-Aarteil S."/>
            <person name="Calhoun S."/>
            <person name="Haridas S."/>
            <person name="Kuo A."/>
            <person name="Mondo S."/>
            <person name="Pangilinan J."/>
            <person name="Riley R."/>
            <person name="LaButti K."/>
            <person name="Andreopoulos B."/>
            <person name="Lipzen A."/>
            <person name="Chen C."/>
            <person name="Yan M."/>
            <person name="Daum C."/>
            <person name="Ng V."/>
            <person name="Clum A."/>
            <person name="Steindorff A."/>
            <person name="Ohm R.A."/>
            <person name="Martin F."/>
            <person name="Silar P."/>
            <person name="Natvig D.O."/>
            <person name="Lalanne C."/>
            <person name="Gautier V."/>
            <person name="Ament-Velasquez S.L."/>
            <person name="Kruys A."/>
            <person name="Hutchinson M.I."/>
            <person name="Powell A.J."/>
            <person name="Barry K."/>
            <person name="Miller A.N."/>
            <person name="Grigoriev I.V."/>
            <person name="Debuchy R."/>
            <person name="Gladieux P."/>
            <person name="Hiltunen Thoren M."/>
            <person name="Johannesson H."/>
        </authorList>
    </citation>
    <scope>NUCLEOTIDE SEQUENCE</scope>
    <source>
        <strain evidence="7">CBS 141.50</strain>
    </source>
</reference>
<dbReference type="Gene3D" id="3.90.228.10">
    <property type="match status" value="1"/>
</dbReference>
<evidence type="ECO:0000313" key="8">
    <source>
        <dbReference type="Proteomes" id="UP001302676"/>
    </source>
</evidence>
<dbReference type="GO" id="GO:0016779">
    <property type="term" value="F:nucleotidyltransferase activity"/>
    <property type="evidence" value="ECO:0007669"/>
    <property type="project" value="UniProtKB-KW"/>
</dbReference>
<dbReference type="FunFam" id="3.10.110.10:FF:000107">
    <property type="entry name" value="Ubiquitin conjugating enzyme, putative"/>
    <property type="match status" value="1"/>
</dbReference>
<feature type="region of interest" description="Disordered" evidence="5">
    <location>
        <begin position="116"/>
        <end position="154"/>
    </location>
</feature>
<evidence type="ECO:0000313" key="7">
    <source>
        <dbReference type="EMBL" id="KAK4142983.1"/>
    </source>
</evidence>
<gene>
    <name evidence="7" type="ORF">C8A04DRAFT_12805</name>
</gene>
<evidence type="ECO:0000256" key="2">
    <source>
        <dbReference type="ARBA" id="ARBA00022679"/>
    </source>
</evidence>
<dbReference type="PANTHER" id="PTHR21328">
    <property type="entry name" value="POLY ADP-RIBOSE POLYMERASE FAMILY, MEMBER PARP"/>
    <property type="match status" value="1"/>
</dbReference>
<keyword evidence="3" id="KW-0548">Nucleotidyltransferase</keyword>